<gene>
    <name evidence="3" type="ORF">CR513_30091</name>
</gene>
<evidence type="ECO:0000256" key="1">
    <source>
        <dbReference type="SAM" id="Coils"/>
    </source>
</evidence>
<keyword evidence="1" id="KW-0175">Coiled coil</keyword>
<feature type="region of interest" description="Disordered" evidence="2">
    <location>
        <begin position="53"/>
        <end position="138"/>
    </location>
</feature>
<dbReference type="EMBL" id="QJKJ01005972">
    <property type="protein sequence ID" value="RDX88333.1"/>
    <property type="molecule type" value="Genomic_DNA"/>
</dbReference>
<protein>
    <recommendedName>
        <fullName evidence="5">Transposase, Ptta/En/Spm, plant</fullName>
    </recommendedName>
</protein>
<feature type="coiled-coil region" evidence="1">
    <location>
        <begin position="392"/>
        <end position="419"/>
    </location>
</feature>
<feature type="compositionally biased region" description="Polar residues" evidence="2">
    <location>
        <begin position="80"/>
        <end position="95"/>
    </location>
</feature>
<dbReference type="Proteomes" id="UP000257109">
    <property type="component" value="Unassembled WGS sequence"/>
</dbReference>
<keyword evidence="4" id="KW-1185">Reference proteome</keyword>
<dbReference type="STRING" id="157652.A0A371GDB6"/>
<sequence length="449" mass="51080">MRRTSSMLFKYSDCLLGRRGLQKGGEVVDSYVLTVISEKQNAALRERRIRRSWQMADKDQKGKASKSHPTQQRIRCLPRMTSQIPQSPSSHTVSHPSDPPARTSDVTPAPSMEGVHSPCTSQPTNTDAGPTLRSSVGLETQSNDGKEIIYLNGQGFLPSRLAANGIGDIFKSHYTDPWPSWKKIPLSTRDSWFEEFLTKFSISPPDYNWAKKNFEIRGSVMMTNSLNKARTAMDKPNWIKDGVWETLCEHWRSEGFKKKSTQAKLNRASYSGASHTCGSISTAQHKANMMKETGNPPTPLELFRRTHQRNDNTWVDKRSQYETVTRTLEQLTKRAFAQGNPPPSEFDVWCDVARTKRGKVYGLGTESTVTAGRPCCHGSCSSSMEWVKKQEFDELRKEMEGVRNERDELQTKVTNTERLIEQNNALIRQLMESMNRQSMSSINYRRKSR</sequence>
<name>A0A371GDB6_MUCPR</name>
<evidence type="ECO:0000256" key="2">
    <source>
        <dbReference type="SAM" id="MobiDB-lite"/>
    </source>
</evidence>
<evidence type="ECO:0008006" key="5">
    <source>
        <dbReference type="Google" id="ProtNLM"/>
    </source>
</evidence>
<accession>A0A371GDB6</accession>
<comment type="caution">
    <text evidence="3">The sequence shown here is derived from an EMBL/GenBank/DDBJ whole genome shotgun (WGS) entry which is preliminary data.</text>
</comment>
<proteinExistence type="predicted"/>
<dbReference type="Pfam" id="PF03004">
    <property type="entry name" value="Transposase_24"/>
    <property type="match status" value="1"/>
</dbReference>
<evidence type="ECO:0000313" key="4">
    <source>
        <dbReference type="Proteomes" id="UP000257109"/>
    </source>
</evidence>
<reference evidence="3" key="1">
    <citation type="submission" date="2018-05" db="EMBL/GenBank/DDBJ databases">
        <title>Draft genome of Mucuna pruriens seed.</title>
        <authorList>
            <person name="Nnadi N.E."/>
            <person name="Vos R."/>
            <person name="Hasami M.H."/>
            <person name="Devisetty U.K."/>
            <person name="Aguiy J.C."/>
        </authorList>
    </citation>
    <scope>NUCLEOTIDE SEQUENCE [LARGE SCALE GENOMIC DNA]</scope>
    <source>
        <strain evidence="3">JCA_2017</strain>
    </source>
</reference>
<dbReference type="PANTHER" id="PTHR33144:SF48">
    <property type="entry name" value="PLANT TRANSPOSASE (PTTA_EN_SPM FAMILY)"/>
    <property type="match status" value="1"/>
</dbReference>
<evidence type="ECO:0000313" key="3">
    <source>
        <dbReference type="EMBL" id="RDX88333.1"/>
    </source>
</evidence>
<dbReference type="InterPro" id="IPR004252">
    <property type="entry name" value="Probable_transposase_24"/>
</dbReference>
<feature type="non-terminal residue" evidence="3">
    <location>
        <position position="1"/>
    </location>
</feature>
<organism evidence="3 4">
    <name type="scientific">Mucuna pruriens</name>
    <name type="common">Velvet bean</name>
    <name type="synonym">Dolichos pruriens</name>
    <dbReference type="NCBI Taxonomy" id="157652"/>
    <lineage>
        <taxon>Eukaryota</taxon>
        <taxon>Viridiplantae</taxon>
        <taxon>Streptophyta</taxon>
        <taxon>Embryophyta</taxon>
        <taxon>Tracheophyta</taxon>
        <taxon>Spermatophyta</taxon>
        <taxon>Magnoliopsida</taxon>
        <taxon>eudicotyledons</taxon>
        <taxon>Gunneridae</taxon>
        <taxon>Pentapetalae</taxon>
        <taxon>rosids</taxon>
        <taxon>fabids</taxon>
        <taxon>Fabales</taxon>
        <taxon>Fabaceae</taxon>
        <taxon>Papilionoideae</taxon>
        <taxon>50 kb inversion clade</taxon>
        <taxon>NPAAA clade</taxon>
        <taxon>indigoferoid/millettioid clade</taxon>
        <taxon>Phaseoleae</taxon>
        <taxon>Mucuna</taxon>
    </lineage>
</organism>
<dbReference type="AlphaFoldDB" id="A0A371GDB6"/>
<dbReference type="PANTHER" id="PTHR33144">
    <property type="entry name" value="OS10G0409366 PROTEIN-RELATED"/>
    <property type="match status" value="1"/>
</dbReference>
<dbReference type="OrthoDB" id="1435387at2759"/>
<feature type="compositionally biased region" description="Polar residues" evidence="2">
    <location>
        <begin position="118"/>
        <end position="138"/>
    </location>
</feature>